<reference evidence="5" key="1">
    <citation type="submission" date="2021-02" db="EMBL/GenBank/DDBJ databases">
        <authorList>
            <person name="Nowell W R."/>
        </authorList>
    </citation>
    <scope>NUCLEOTIDE SEQUENCE</scope>
</reference>
<dbReference type="EMBL" id="CAJOBG010001110">
    <property type="protein sequence ID" value="CAF3895410.1"/>
    <property type="molecule type" value="Genomic_DNA"/>
</dbReference>
<dbReference type="InterPro" id="IPR000608">
    <property type="entry name" value="UBC"/>
</dbReference>
<organism evidence="5 6">
    <name type="scientific">Rotaria magnacalcarata</name>
    <dbReference type="NCBI Taxonomy" id="392030"/>
    <lineage>
        <taxon>Eukaryota</taxon>
        <taxon>Metazoa</taxon>
        <taxon>Spiralia</taxon>
        <taxon>Gnathifera</taxon>
        <taxon>Rotifera</taxon>
        <taxon>Eurotatoria</taxon>
        <taxon>Bdelloidea</taxon>
        <taxon>Philodinida</taxon>
        <taxon>Philodinidae</taxon>
        <taxon>Rotaria</taxon>
    </lineage>
</organism>
<dbReference type="SMART" id="SM00212">
    <property type="entry name" value="UBCc"/>
    <property type="match status" value="1"/>
</dbReference>
<sequence length="148" mass="17156">MNEKIWTEIDGKNHFLKLDVKRLYFFVSEHRLIINVAFIKRLAIHFRDIQNNPLPLCYAEPEDPSKNFPFIPLTIHFIAPVFHLNISANGEICLDILHSQWSPALTVRGLLISLCSLLTDPNTEHGLNRDALQLYRTDKTKYDKTSRA</sequence>
<evidence type="ECO:0000313" key="6">
    <source>
        <dbReference type="Proteomes" id="UP000663842"/>
    </source>
</evidence>
<dbReference type="Proteomes" id="UP000663866">
    <property type="component" value="Unassembled WGS sequence"/>
</dbReference>
<dbReference type="Pfam" id="PF00179">
    <property type="entry name" value="UQ_con"/>
    <property type="match status" value="1"/>
</dbReference>
<dbReference type="EMBL" id="CAJOBF010001808">
    <property type="protein sequence ID" value="CAF3985401.1"/>
    <property type="molecule type" value="Genomic_DNA"/>
</dbReference>
<evidence type="ECO:0000313" key="2">
    <source>
        <dbReference type="EMBL" id="CAF3845103.1"/>
    </source>
</evidence>
<protein>
    <recommendedName>
        <fullName evidence="1">UBC core domain-containing protein</fullName>
    </recommendedName>
</protein>
<evidence type="ECO:0000313" key="7">
    <source>
        <dbReference type="Proteomes" id="UP000663866"/>
    </source>
</evidence>
<keyword evidence="7" id="KW-1185">Reference proteome</keyword>
<accession>A0A819MSQ9</accession>
<dbReference type="Gene3D" id="3.10.110.10">
    <property type="entry name" value="Ubiquitin Conjugating Enzyme"/>
    <property type="match status" value="1"/>
</dbReference>
<evidence type="ECO:0000313" key="3">
    <source>
        <dbReference type="EMBL" id="CAF3895410.1"/>
    </source>
</evidence>
<dbReference type="EMBL" id="CAJOBH010003173">
    <property type="protein sequence ID" value="CAF3941102.1"/>
    <property type="molecule type" value="Genomic_DNA"/>
</dbReference>
<dbReference type="SUPFAM" id="SSF54495">
    <property type="entry name" value="UBC-like"/>
    <property type="match status" value="1"/>
</dbReference>
<dbReference type="AlphaFoldDB" id="A0A819MSQ9"/>
<dbReference type="PROSITE" id="PS50127">
    <property type="entry name" value="UBC_2"/>
    <property type="match status" value="1"/>
</dbReference>
<evidence type="ECO:0000259" key="1">
    <source>
        <dbReference type="PROSITE" id="PS50127"/>
    </source>
</evidence>
<dbReference type="EMBL" id="CAJOBI010000789">
    <property type="protein sequence ID" value="CAF3845103.1"/>
    <property type="molecule type" value="Genomic_DNA"/>
</dbReference>
<dbReference type="InterPro" id="IPR016135">
    <property type="entry name" value="UBQ-conjugating_enzyme/RWD"/>
</dbReference>
<dbReference type="Proteomes" id="UP000681967">
    <property type="component" value="Unassembled WGS sequence"/>
</dbReference>
<dbReference type="Proteomes" id="UP000676336">
    <property type="component" value="Unassembled WGS sequence"/>
</dbReference>
<feature type="domain" description="UBC core" evidence="1">
    <location>
        <begin position="1"/>
        <end position="148"/>
    </location>
</feature>
<proteinExistence type="predicted"/>
<dbReference type="PANTHER" id="PTHR24068">
    <property type="entry name" value="UBIQUITIN-CONJUGATING ENZYME E2"/>
    <property type="match status" value="1"/>
</dbReference>
<dbReference type="Proteomes" id="UP000663842">
    <property type="component" value="Unassembled WGS sequence"/>
</dbReference>
<name>A0A819MSQ9_9BILA</name>
<comment type="caution">
    <text evidence="5">The sequence shown here is derived from an EMBL/GenBank/DDBJ whole genome shotgun (WGS) entry which is preliminary data.</text>
</comment>
<evidence type="ECO:0000313" key="5">
    <source>
        <dbReference type="EMBL" id="CAF3985401.1"/>
    </source>
</evidence>
<gene>
    <name evidence="4" type="ORF">BYL167_LOCUS10522</name>
    <name evidence="3" type="ORF">OVN521_LOCUS9214</name>
    <name evidence="2" type="ORF">SMN809_LOCUS3683</name>
    <name evidence="5" type="ORF">UXM345_LOCUS15291</name>
</gene>
<evidence type="ECO:0000313" key="4">
    <source>
        <dbReference type="EMBL" id="CAF3941102.1"/>
    </source>
</evidence>